<sequence>MTIFTLSCTSKKDSNIIVLNVSEFKKEILNQDIQLIDVRTSKEFNQGHILNAKSIDYFSSTFKAELNQLNKEKPVYLYCRSGKRSGKASKICSELGFKKIYDLNGGYLAWSKENK</sequence>
<proteinExistence type="predicted"/>
<accession>A0A238UBF2</accession>
<dbReference type="Gene3D" id="3.40.250.10">
    <property type="entry name" value="Rhodanese-like domain"/>
    <property type="match status" value="1"/>
</dbReference>
<dbReference type="CDD" id="cd00158">
    <property type="entry name" value="RHOD"/>
    <property type="match status" value="1"/>
</dbReference>
<evidence type="ECO:0000313" key="2">
    <source>
        <dbReference type="EMBL" id="SNR15814.1"/>
    </source>
</evidence>
<evidence type="ECO:0000313" key="3">
    <source>
        <dbReference type="Proteomes" id="UP000215214"/>
    </source>
</evidence>
<dbReference type="Proteomes" id="UP000215214">
    <property type="component" value="Chromosome TJEJU"/>
</dbReference>
<dbReference type="InterPro" id="IPR036873">
    <property type="entry name" value="Rhodanese-like_dom_sf"/>
</dbReference>
<dbReference type="Pfam" id="PF00581">
    <property type="entry name" value="Rhodanese"/>
    <property type="match status" value="1"/>
</dbReference>
<organism evidence="2 3">
    <name type="scientific">Tenacibaculum jejuense</name>
    <dbReference type="NCBI Taxonomy" id="584609"/>
    <lineage>
        <taxon>Bacteria</taxon>
        <taxon>Pseudomonadati</taxon>
        <taxon>Bacteroidota</taxon>
        <taxon>Flavobacteriia</taxon>
        <taxon>Flavobacteriales</taxon>
        <taxon>Flavobacteriaceae</taxon>
        <taxon>Tenacibaculum</taxon>
    </lineage>
</organism>
<dbReference type="PROSITE" id="PS50206">
    <property type="entry name" value="RHODANESE_3"/>
    <property type="match status" value="1"/>
</dbReference>
<dbReference type="SUPFAM" id="SSF52821">
    <property type="entry name" value="Rhodanese/Cell cycle control phosphatase"/>
    <property type="match status" value="1"/>
</dbReference>
<gene>
    <name evidence="2" type="ORF">TJEJU_2118</name>
</gene>
<dbReference type="InterPro" id="IPR001763">
    <property type="entry name" value="Rhodanese-like_dom"/>
</dbReference>
<keyword evidence="3" id="KW-1185">Reference proteome</keyword>
<feature type="domain" description="Rhodanese" evidence="1">
    <location>
        <begin position="29"/>
        <end position="115"/>
    </location>
</feature>
<dbReference type="AlphaFoldDB" id="A0A238UBF2"/>
<dbReference type="EMBL" id="LT899436">
    <property type="protein sequence ID" value="SNR15814.1"/>
    <property type="molecule type" value="Genomic_DNA"/>
</dbReference>
<reference evidence="2 3" key="1">
    <citation type="submission" date="2017-07" db="EMBL/GenBank/DDBJ databases">
        <authorList>
            <person name="Sun Z.S."/>
            <person name="Albrecht U."/>
            <person name="Echele G."/>
            <person name="Lee C.C."/>
        </authorList>
    </citation>
    <scope>NUCLEOTIDE SEQUENCE [LARGE SCALE GENOMIC DNA]</scope>
    <source>
        <strain evidence="3">type strain: KCTC 22618</strain>
    </source>
</reference>
<dbReference type="InterPro" id="IPR050229">
    <property type="entry name" value="GlpE_sulfurtransferase"/>
</dbReference>
<dbReference type="PANTHER" id="PTHR43031:SF18">
    <property type="entry name" value="RHODANESE-RELATED SULFURTRANSFERASES"/>
    <property type="match status" value="1"/>
</dbReference>
<dbReference type="SMART" id="SM00450">
    <property type="entry name" value="RHOD"/>
    <property type="match status" value="1"/>
</dbReference>
<name>A0A238UBF2_9FLAO</name>
<protein>
    <recommendedName>
        <fullName evidence="1">Rhodanese domain-containing protein</fullName>
    </recommendedName>
</protein>
<evidence type="ECO:0000259" key="1">
    <source>
        <dbReference type="PROSITE" id="PS50206"/>
    </source>
</evidence>
<dbReference type="PANTHER" id="PTHR43031">
    <property type="entry name" value="FAD-DEPENDENT OXIDOREDUCTASE"/>
    <property type="match status" value="1"/>
</dbReference>
<dbReference type="KEGG" id="tje:TJEJU_2118"/>